<dbReference type="InterPro" id="IPR027417">
    <property type="entry name" value="P-loop_NTPase"/>
</dbReference>
<keyword evidence="1" id="KW-0812">Transmembrane</keyword>
<sequence length="774" mass="90036">MGDYEWGRENGLWGEDGIPYEIADQLSDDDNDPDDFKVRSNNLNSEPPHYSKEVFPGMRESGNVKNTSNYTIAEYEDKGFRLESIALEIQHHINSHFVLYDYKGSILTNSSEVIRVLHTFYTYDVYVDGDVLGISDTLLALTSQSHTPDFNAPLENDVASNIQLWHMQLHPNYVNWGKEKELLEKYALIGLGKSKQEPSFINFEKMKINDIVLVRRGNIPVALVQVNSELEEINDNKDETLNLDWFKYRRKVIVLEYANSDMDKFPNTRGTLSLANNKNSLSYQYIIDWYNSIPRQRNNPIKIPKTILIKEAPPSFNVESISKSLSAIITKKPDESGMMVGIFGKWGRGKTYLFNKIWESISSNDNSYHRVDFSAWKYQETKESWAYLYENLINAYLTPNHKCLPKWLSSSIKLFSLNYSKHKYLPIFSFLLIISFSIYWNFYNGSTELIKLIVNSFSVIFIVKLFLFYLTNKNRALNIVKQYIHKPGYSDYLGMQAEIENEIEHLLKTWIPKENDGKVILFVDDIDRCETSKIVKLIDGLRIILDNPEIHKRLIIITAIDEKILKNSIEDKYQKLNNNDRNLFKEYIEKIFIIGIKLNDLEIDEVKEYISNLVKNDRKELNAPDNRMSESQDALIVEPIYSSETVITVDDNGESKSSENSELKTNKLDIEREIEISKEEETALIESISRLNNPTPRKIRIFYYKYLILKQIFHVRLLDKKLIDTWDIECDEKIIIDILIHISNSESLPSYSNPNISIDILEELKYSANMLSVL</sequence>
<dbReference type="Pfam" id="PF07693">
    <property type="entry name" value="KAP_NTPase"/>
    <property type="match status" value="1"/>
</dbReference>
<evidence type="ECO:0000313" key="3">
    <source>
        <dbReference type="EMBL" id="MDD1783414.1"/>
    </source>
</evidence>
<gene>
    <name evidence="3" type="ORF">LRP49_19770</name>
</gene>
<keyword evidence="1" id="KW-0472">Membrane</keyword>
<keyword evidence="1" id="KW-1133">Transmembrane helix</keyword>
<dbReference type="EMBL" id="JAJUBB010000018">
    <property type="protein sequence ID" value="MDD1783414.1"/>
    <property type="molecule type" value="Genomic_DNA"/>
</dbReference>
<reference evidence="3" key="1">
    <citation type="submission" date="2021-12" db="EMBL/GenBank/DDBJ databases">
        <title>Enterovibrio ZSDZ35 sp. nov. and Enterovibrio ZSDZ42 sp. nov., isolated from coastal seawater in Qingdao.</title>
        <authorList>
            <person name="Zhang P."/>
        </authorList>
    </citation>
    <scope>NUCLEOTIDE SEQUENCE</scope>
    <source>
        <strain evidence="3">ZSDZ35</strain>
    </source>
</reference>
<proteinExistence type="predicted"/>
<dbReference type="InterPro" id="IPR052754">
    <property type="entry name" value="NTPase_KAP_P-loop"/>
</dbReference>
<keyword evidence="4" id="KW-1185">Reference proteome</keyword>
<comment type="caution">
    <text evidence="3">The sequence shown here is derived from an EMBL/GenBank/DDBJ whole genome shotgun (WGS) entry which is preliminary data.</text>
</comment>
<dbReference type="Proteomes" id="UP001149821">
    <property type="component" value="Unassembled WGS sequence"/>
</dbReference>
<dbReference type="SUPFAM" id="SSF52540">
    <property type="entry name" value="P-loop containing nucleoside triphosphate hydrolases"/>
    <property type="match status" value="1"/>
</dbReference>
<dbReference type="InterPro" id="IPR011646">
    <property type="entry name" value="KAP_P-loop"/>
</dbReference>
<dbReference type="Gene3D" id="3.40.50.300">
    <property type="entry name" value="P-loop containing nucleotide triphosphate hydrolases"/>
    <property type="match status" value="1"/>
</dbReference>
<evidence type="ECO:0000313" key="4">
    <source>
        <dbReference type="Proteomes" id="UP001149821"/>
    </source>
</evidence>
<feature type="transmembrane region" description="Helical" evidence="1">
    <location>
        <begin position="424"/>
        <end position="443"/>
    </location>
</feature>
<name>A0ABT5QR02_9GAMM</name>
<dbReference type="PANTHER" id="PTHR22674">
    <property type="entry name" value="NTPASE, KAP FAMILY P-LOOP DOMAIN-CONTAINING 1"/>
    <property type="match status" value="1"/>
</dbReference>
<accession>A0ABT5QR02</accession>
<dbReference type="RefSeq" id="WP_274144245.1">
    <property type="nucleotide sequence ID" value="NZ_JAJUBB010000018.1"/>
</dbReference>
<organism evidence="3 4">
    <name type="scientific">Enterovibrio qingdaonensis</name>
    <dbReference type="NCBI Taxonomy" id="2899818"/>
    <lineage>
        <taxon>Bacteria</taxon>
        <taxon>Pseudomonadati</taxon>
        <taxon>Pseudomonadota</taxon>
        <taxon>Gammaproteobacteria</taxon>
        <taxon>Vibrionales</taxon>
        <taxon>Vibrionaceae</taxon>
        <taxon>Enterovibrio</taxon>
    </lineage>
</organism>
<evidence type="ECO:0000259" key="2">
    <source>
        <dbReference type="Pfam" id="PF07693"/>
    </source>
</evidence>
<feature type="domain" description="KAP NTPase" evidence="2">
    <location>
        <begin position="320"/>
        <end position="708"/>
    </location>
</feature>
<protein>
    <submittedName>
        <fullName evidence="3">KAP family NTPase</fullName>
    </submittedName>
</protein>
<feature type="transmembrane region" description="Helical" evidence="1">
    <location>
        <begin position="449"/>
        <end position="471"/>
    </location>
</feature>
<evidence type="ECO:0000256" key="1">
    <source>
        <dbReference type="SAM" id="Phobius"/>
    </source>
</evidence>
<dbReference type="PANTHER" id="PTHR22674:SF6">
    <property type="entry name" value="NTPASE KAP FAMILY P-LOOP DOMAIN-CONTAINING PROTEIN 1"/>
    <property type="match status" value="1"/>
</dbReference>